<feature type="domain" description="VWFA" evidence="1">
    <location>
        <begin position="42"/>
        <end position="235"/>
    </location>
</feature>
<dbReference type="AlphaFoldDB" id="K9WX29"/>
<dbReference type="InterPro" id="IPR002035">
    <property type="entry name" value="VWF_A"/>
</dbReference>
<dbReference type="PROSITE" id="PS50234">
    <property type="entry name" value="VWFA"/>
    <property type="match status" value="1"/>
</dbReference>
<dbReference type="eggNOG" id="COG2304">
    <property type="taxonomic scope" value="Bacteria"/>
</dbReference>
<gene>
    <name evidence="2" type="ORF">Cylst_2733</name>
</gene>
<dbReference type="RefSeq" id="WP_015208183.1">
    <property type="nucleotide sequence ID" value="NC_019757.1"/>
</dbReference>
<dbReference type="CDD" id="cd00198">
    <property type="entry name" value="vWFA"/>
    <property type="match status" value="1"/>
</dbReference>
<proteinExistence type="predicted"/>
<evidence type="ECO:0000313" key="3">
    <source>
        <dbReference type="Proteomes" id="UP000010475"/>
    </source>
</evidence>
<dbReference type="STRING" id="56107.Cylst_2733"/>
<dbReference type="Gene3D" id="3.40.50.410">
    <property type="entry name" value="von Willebrand factor, type A domain"/>
    <property type="match status" value="1"/>
</dbReference>
<dbReference type="OrthoDB" id="501734at2"/>
<dbReference type="PATRIC" id="fig|56107.3.peg.3025"/>
<sequence>MSTQTAKFTLYNLAGKEKAYYLVDRVNLEIKPDAIPKKSVTHSIIIIDRSGSMSGDIDALKDTLIKLLTLDEYSNSQLAISLISYSSQGDVTCHFQRIPIQEVMSRNSPYLEEIQKIRASYLTCISQSLQLAKTLIKAGELTAITLHSDGYANDSSPTTEAKALDAICNELKHLDVFVNTIAYSPYSDFKLLAKIANNVSGSCVQAGNIKEVYDAIYSTANLLSEAVGISIEESLGSDYSYQVFFSQTAKKIYGTSHTLKILGLKPEDEGIIYKYKQVTKDAYEQLQDIPVMQNHESVYAFAKANLAEGNLNTAKYALASTFNATLTEKHAKALTNRDISSLAQDIDVVLFYPHVLEKQEILDGVKVNNKISLLELMQIFAEHRQSIIVNIKNLQDNYQRKGVKRVKGVRDENGELVKPWLQTENIVQGDYVEMGVFEINHNTATINMLVNRKVKLVKAEDKTPIVEVAGLLVNDLATFNNYTIVSDGEINVKSLQVKISNKKAFDLLKDKGVIDAEKFDFHAEYTIQLDNLPLVPFDGSYSSIDGLFTQLAEIKVVSSIISAYLHDESDVFISEQLDELKKHYLSKNLYLNFPSTNDYRDIKEAINNGIIDSRVSYKIDIGSQDILNLSKLYSANKFLERRYEAYHKETGEIFTSPSCEMALNENIAFRPKSISARMKITKVDELMKPIFDDLLGLEQNHRGAEILSKVGADILVLVLQAKHAGKSVSNEEVIAAMTAANSKLEQYAEKIYQEKISPLVFYIGATGLLPDEISAKAMTAEEISSKFPNLQFSKHEQEGTFFVVGDSIISVYAQNEYYSK</sequence>
<dbReference type="EMBL" id="CP003642">
    <property type="protein sequence ID" value="AFZ24930.1"/>
    <property type="molecule type" value="Genomic_DNA"/>
</dbReference>
<dbReference type="InterPro" id="IPR036465">
    <property type="entry name" value="vWFA_dom_sf"/>
</dbReference>
<dbReference type="SUPFAM" id="SSF53300">
    <property type="entry name" value="vWA-like"/>
    <property type="match status" value="1"/>
</dbReference>
<dbReference type="Proteomes" id="UP000010475">
    <property type="component" value="Chromosome"/>
</dbReference>
<dbReference type="KEGG" id="csg:Cylst_2733"/>
<keyword evidence="3" id="KW-1185">Reference proteome</keyword>
<organism evidence="2 3">
    <name type="scientific">Cylindrospermum stagnale PCC 7417</name>
    <dbReference type="NCBI Taxonomy" id="56107"/>
    <lineage>
        <taxon>Bacteria</taxon>
        <taxon>Bacillati</taxon>
        <taxon>Cyanobacteriota</taxon>
        <taxon>Cyanophyceae</taxon>
        <taxon>Nostocales</taxon>
        <taxon>Nostocaceae</taxon>
        <taxon>Cylindrospermum</taxon>
    </lineage>
</organism>
<dbReference type="HOGENOM" id="CLU_018173_0_0_3"/>
<protein>
    <recommendedName>
        <fullName evidence="1">VWFA domain-containing protein</fullName>
    </recommendedName>
</protein>
<reference evidence="2 3" key="1">
    <citation type="submission" date="2012-06" db="EMBL/GenBank/DDBJ databases">
        <title>Finished chromosome of genome of Cylindrospermum stagnale PCC 7417.</title>
        <authorList>
            <consortium name="US DOE Joint Genome Institute"/>
            <person name="Gugger M."/>
            <person name="Coursin T."/>
            <person name="Rippka R."/>
            <person name="Tandeau De Marsac N."/>
            <person name="Huntemann M."/>
            <person name="Wei C.-L."/>
            <person name="Han J."/>
            <person name="Detter J.C."/>
            <person name="Han C."/>
            <person name="Tapia R."/>
            <person name="Chen A."/>
            <person name="Kyrpides N."/>
            <person name="Mavromatis K."/>
            <person name="Markowitz V."/>
            <person name="Szeto E."/>
            <person name="Ivanova N."/>
            <person name="Pagani I."/>
            <person name="Pati A."/>
            <person name="Goodwin L."/>
            <person name="Nordberg H.P."/>
            <person name="Cantor M.N."/>
            <person name="Hua S.X."/>
            <person name="Woyke T."/>
            <person name="Kerfeld C.A."/>
        </authorList>
    </citation>
    <scope>NUCLEOTIDE SEQUENCE [LARGE SCALE GENOMIC DNA]</scope>
    <source>
        <strain evidence="2 3">PCC 7417</strain>
    </source>
</reference>
<evidence type="ECO:0000259" key="1">
    <source>
        <dbReference type="PROSITE" id="PS50234"/>
    </source>
</evidence>
<name>K9WX29_9NOST</name>
<evidence type="ECO:0000313" key="2">
    <source>
        <dbReference type="EMBL" id="AFZ24930.1"/>
    </source>
</evidence>
<accession>K9WX29</accession>